<dbReference type="AlphaFoldDB" id="A0A0A0L2F6"/>
<reference evidence="3 4" key="4">
    <citation type="journal article" date="2011" name="BMC Genomics">
        <title>RNA-Seq improves annotation of protein-coding genes in the cucumber genome.</title>
        <authorList>
            <person name="Li Z."/>
            <person name="Zhang Z."/>
            <person name="Yan P."/>
            <person name="Huang S."/>
            <person name="Fei Z."/>
            <person name="Lin K."/>
        </authorList>
    </citation>
    <scope>NUCLEOTIDE SEQUENCE [LARGE SCALE GENOMIC DNA]</scope>
    <source>
        <strain evidence="4">cv. 9930</strain>
    </source>
</reference>
<keyword evidence="2" id="KW-0732">Signal</keyword>
<protein>
    <submittedName>
        <fullName evidence="3">Uncharacterized protein</fullName>
    </submittedName>
</protein>
<dbReference type="EMBL" id="CM002925">
    <property type="protein sequence ID" value="KGN54792.1"/>
    <property type="molecule type" value="Genomic_DNA"/>
</dbReference>
<accession>A0A0A0L2F6</accession>
<feature type="region of interest" description="Disordered" evidence="1">
    <location>
        <begin position="53"/>
        <end position="110"/>
    </location>
</feature>
<dbReference type="Proteomes" id="UP000029981">
    <property type="component" value="Chromosome 4"/>
</dbReference>
<evidence type="ECO:0000313" key="4">
    <source>
        <dbReference type="Proteomes" id="UP000029981"/>
    </source>
</evidence>
<reference evidence="3 4" key="2">
    <citation type="journal article" date="2009" name="PLoS ONE">
        <title>An integrated genetic and cytogenetic map of the cucumber genome.</title>
        <authorList>
            <person name="Ren Y."/>
            <person name="Zhang Z."/>
            <person name="Liu J."/>
            <person name="Staub J.E."/>
            <person name="Han Y."/>
            <person name="Cheng Z."/>
            <person name="Li X."/>
            <person name="Lu J."/>
            <person name="Miao H."/>
            <person name="Kang H."/>
            <person name="Xie B."/>
            <person name="Gu X."/>
            <person name="Wang X."/>
            <person name="Du Y."/>
            <person name="Jin W."/>
            <person name="Huang S."/>
        </authorList>
    </citation>
    <scope>NUCLEOTIDE SEQUENCE [LARGE SCALE GENOMIC DNA]</scope>
    <source>
        <strain evidence="4">cv. 9930</strain>
    </source>
</reference>
<evidence type="ECO:0000313" key="3">
    <source>
        <dbReference type="EMBL" id="KGN54792.1"/>
    </source>
</evidence>
<organism evidence="3 4">
    <name type="scientific">Cucumis sativus</name>
    <name type="common">Cucumber</name>
    <dbReference type="NCBI Taxonomy" id="3659"/>
    <lineage>
        <taxon>Eukaryota</taxon>
        <taxon>Viridiplantae</taxon>
        <taxon>Streptophyta</taxon>
        <taxon>Embryophyta</taxon>
        <taxon>Tracheophyta</taxon>
        <taxon>Spermatophyta</taxon>
        <taxon>Magnoliopsida</taxon>
        <taxon>eudicotyledons</taxon>
        <taxon>Gunneridae</taxon>
        <taxon>Pentapetalae</taxon>
        <taxon>rosids</taxon>
        <taxon>fabids</taxon>
        <taxon>Cucurbitales</taxon>
        <taxon>Cucurbitaceae</taxon>
        <taxon>Benincaseae</taxon>
        <taxon>Cucumis</taxon>
    </lineage>
</organism>
<feature type="compositionally biased region" description="Low complexity" evidence="1">
    <location>
        <begin position="54"/>
        <end position="68"/>
    </location>
</feature>
<reference evidence="3 4" key="1">
    <citation type="journal article" date="2009" name="Nat. Genet.">
        <title>The genome of the cucumber, Cucumis sativus L.</title>
        <authorList>
            <person name="Huang S."/>
            <person name="Li R."/>
            <person name="Zhang Z."/>
            <person name="Li L."/>
            <person name="Gu X."/>
            <person name="Fan W."/>
            <person name="Lucas W.J."/>
            <person name="Wang X."/>
            <person name="Xie B."/>
            <person name="Ni P."/>
            <person name="Ren Y."/>
            <person name="Zhu H."/>
            <person name="Li J."/>
            <person name="Lin K."/>
            <person name="Jin W."/>
            <person name="Fei Z."/>
            <person name="Li G."/>
            <person name="Staub J."/>
            <person name="Kilian A."/>
            <person name="van der Vossen E.A."/>
            <person name="Wu Y."/>
            <person name="Guo J."/>
            <person name="He J."/>
            <person name="Jia Z."/>
            <person name="Ren Y."/>
            <person name="Tian G."/>
            <person name="Lu Y."/>
            <person name="Ruan J."/>
            <person name="Qian W."/>
            <person name="Wang M."/>
            <person name="Huang Q."/>
            <person name="Li B."/>
            <person name="Xuan Z."/>
            <person name="Cao J."/>
            <person name="Asan"/>
            <person name="Wu Z."/>
            <person name="Zhang J."/>
            <person name="Cai Q."/>
            <person name="Bai Y."/>
            <person name="Zhao B."/>
            <person name="Han Y."/>
            <person name="Li Y."/>
            <person name="Li X."/>
            <person name="Wang S."/>
            <person name="Shi Q."/>
            <person name="Liu S."/>
            <person name="Cho W.K."/>
            <person name="Kim J.Y."/>
            <person name="Xu Y."/>
            <person name="Heller-Uszynska K."/>
            <person name="Miao H."/>
            <person name="Cheng Z."/>
            <person name="Zhang S."/>
            <person name="Wu J."/>
            <person name="Yang Y."/>
            <person name="Kang H."/>
            <person name="Li M."/>
            <person name="Liang H."/>
            <person name="Ren X."/>
            <person name="Shi Z."/>
            <person name="Wen M."/>
            <person name="Jian M."/>
            <person name="Yang H."/>
            <person name="Zhang G."/>
            <person name="Yang Z."/>
            <person name="Chen R."/>
            <person name="Liu S."/>
            <person name="Li J."/>
            <person name="Ma L."/>
            <person name="Liu H."/>
            <person name="Zhou Y."/>
            <person name="Zhao J."/>
            <person name="Fang X."/>
            <person name="Li G."/>
            <person name="Fang L."/>
            <person name="Li Y."/>
            <person name="Liu D."/>
            <person name="Zheng H."/>
            <person name="Zhang Y."/>
            <person name="Qin N."/>
            <person name="Li Z."/>
            <person name="Yang G."/>
            <person name="Yang S."/>
            <person name="Bolund L."/>
            <person name="Kristiansen K."/>
            <person name="Zheng H."/>
            <person name="Li S."/>
            <person name="Zhang X."/>
            <person name="Yang H."/>
            <person name="Wang J."/>
            <person name="Sun R."/>
            <person name="Zhang B."/>
            <person name="Jiang S."/>
            <person name="Wang J."/>
            <person name="Du Y."/>
            <person name="Li S."/>
        </authorList>
    </citation>
    <scope>NUCLEOTIDE SEQUENCE [LARGE SCALE GENOMIC DNA]</scope>
    <source>
        <strain evidence="4">cv. 9930</strain>
    </source>
</reference>
<name>A0A0A0L2F6_CUCSA</name>
<evidence type="ECO:0000256" key="1">
    <source>
        <dbReference type="SAM" id="MobiDB-lite"/>
    </source>
</evidence>
<feature type="signal peptide" evidence="2">
    <location>
        <begin position="1"/>
        <end position="20"/>
    </location>
</feature>
<feature type="compositionally biased region" description="Polar residues" evidence="1">
    <location>
        <begin position="99"/>
        <end position="110"/>
    </location>
</feature>
<sequence>MTPRCFPFLFIYLFFLFIMSSPTTLMATSRNILPLEPTTLTNDALSFVQRSSRHLATTTTPTSRRSNSLKLSKGRHEQTSTKTHSTLQSCKPKGPIRWSSPSPLRNNLKC</sequence>
<feature type="chain" id="PRO_5001965771" evidence="2">
    <location>
        <begin position="21"/>
        <end position="110"/>
    </location>
</feature>
<dbReference type="Gramene" id="KGN54792">
    <property type="protein sequence ID" value="KGN54792"/>
    <property type="gene ID" value="Csa_4G499295"/>
</dbReference>
<proteinExistence type="predicted"/>
<evidence type="ECO:0000256" key="2">
    <source>
        <dbReference type="SAM" id="SignalP"/>
    </source>
</evidence>
<feature type="compositionally biased region" description="Polar residues" evidence="1">
    <location>
        <begin position="80"/>
        <end position="89"/>
    </location>
</feature>
<reference evidence="3 4" key="3">
    <citation type="journal article" date="2010" name="BMC Genomics">
        <title>Transcriptome sequencing and comparative analysis of cucumber flowers with different sex types.</title>
        <authorList>
            <person name="Guo S."/>
            <person name="Zheng Y."/>
            <person name="Joung J.G."/>
            <person name="Liu S."/>
            <person name="Zhang Z."/>
            <person name="Crasta O.R."/>
            <person name="Sobral B.W."/>
            <person name="Xu Y."/>
            <person name="Huang S."/>
            <person name="Fei Z."/>
        </authorList>
    </citation>
    <scope>NUCLEOTIDE SEQUENCE [LARGE SCALE GENOMIC DNA]</scope>
    <source>
        <strain evidence="4">cv. 9930</strain>
    </source>
</reference>
<keyword evidence="4" id="KW-1185">Reference proteome</keyword>
<gene>
    <name evidence="3" type="ORF">Csa_4G499295</name>
</gene>